<keyword evidence="2" id="KW-0812">Transmembrane</keyword>
<proteinExistence type="predicted"/>
<keyword evidence="2" id="KW-0472">Membrane</keyword>
<evidence type="ECO:0000313" key="4">
    <source>
        <dbReference type="Proteomes" id="UP000199167"/>
    </source>
</evidence>
<feature type="compositionally biased region" description="Basic and acidic residues" evidence="1">
    <location>
        <begin position="141"/>
        <end position="151"/>
    </location>
</feature>
<organism evidence="3 4">
    <name type="scientific">Cognatiyoonia koreensis</name>
    <dbReference type="NCBI Taxonomy" id="364200"/>
    <lineage>
        <taxon>Bacteria</taxon>
        <taxon>Pseudomonadati</taxon>
        <taxon>Pseudomonadota</taxon>
        <taxon>Alphaproteobacteria</taxon>
        <taxon>Rhodobacterales</taxon>
        <taxon>Paracoccaceae</taxon>
        <taxon>Cognatiyoonia</taxon>
    </lineage>
</organism>
<reference evidence="3 4" key="1">
    <citation type="submission" date="2016-10" db="EMBL/GenBank/DDBJ databases">
        <authorList>
            <person name="de Groot N.N."/>
        </authorList>
    </citation>
    <scope>NUCLEOTIDE SEQUENCE [LARGE SCALE GENOMIC DNA]</scope>
    <source>
        <strain evidence="3 4">DSM 17925</strain>
    </source>
</reference>
<evidence type="ECO:0000256" key="1">
    <source>
        <dbReference type="SAM" id="MobiDB-lite"/>
    </source>
</evidence>
<protein>
    <submittedName>
        <fullName evidence="3">Uncharacterized protein</fullName>
    </submittedName>
</protein>
<dbReference type="AlphaFoldDB" id="A0A1I0RHA7"/>
<feature type="transmembrane region" description="Helical" evidence="2">
    <location>
        <begin position="15"/>
        <end position="35"/>
    </location>
</feature>
<keyword evidence="4" id="KW-1185">Reference proteome</keyword>
<evidence type="ECO:0000313" key="3">
    <source>
        <dbReference type="EMBL" id="SEW40269.1"/>
    </source>
</evidence>
<accession>A0A1I0RHA7</accession>
<dbReference type="Proteomes" id="UP000199167">
    <property type="component" value="Unassembled WGS sequence"/>
</dbReference>
<evidence type="ECO:0000256" key="2">
    <source>
        <dbReference type="SAM" id="Phobius"/>
    </source>
</evidence>
<dbReference type="RefSeq" id="WP_089995704.1">
    <property type="nucleotide sequence ID" value="NZ_FOIZ01000002.1"/>
</dbReference>
<feature type="compositionally biased region" description="Polar residues" evidence="1">
    <location>
        <begin position="39"/>
        <end position="56"/>
    </location>
</feature>
<keyword evidence="2" id="KW-1133">Transmembrane helix</keyword>
<name>A0A1I0RHA7_9RHOB</name>
<feature type="region of interest" description="Disordered" evidence="1">
    <location>
        <begin position="39"/>
        <end position="151"/>
    </location>
</feature>
<sequence>MADLPHEQESGRNPLTLVVGMGAGVAILIAIGIAMTEGPSGSQVGVAESPTQTSIEATVPADIPQNADIVEPVSGRNATPADTDEFTTAIPAGSDTNTSAETETPAGVDPQPVVDPDEGAKQRGTTEGDMGSFYPTVSGPEGRDGDPFTTE</sequence>
<dbReference type="EMBL" id="FOIZ01000002">
    <property type="protein sequence ID" value="SEW40269.1"/>
    <property type="molecule type" value="Genomic_DNA"/>
</dbReference>
<gene>
    <name evidence="3" type="ORF">SAMN04488515_2690</name>
</gene>